<keyword evidence="1" id="KW-0808">Transferase</keyword>
<dbReference type="Pfam" id="PF10250">
    <property type="entry name" value="O-FucT"/>
    <property type="match status" value="1"/>
</dbReference>
<feature type="compositionally biased region" description="Pro residues" evidence="4">
    <location>
        <begin position="495"/>
        <end position="504"/>
    </location>
</feature>
<gene>
    <name evidence="6" type="ORF">CERSUDRAFT_111744</name>
</gene>
<keyword evidence="2" id="KW-0294">Fucose metabolism</keyword>
<dbReference type="GO" id="GO:0006004">
    <property type="term" value="P:fucose metabolic process"/>
    <property type="evidence" value="ECO:0007669"/>
    <property type="project" value="UniProtKB-KW"/>
</dbReference>
<reference evidence="6 7" key="1">
    <citation type="journal article" date="2012" name="Proc. Natl. Acad. Sci. U.S.A.">
        <title>Comparative genomics of Ceriporiopsis subvermispora and Phanerochaete chrysosporium provide insight into selective ligninolysis.</title>
        <authorList>
            <person name="Fernandez-Fueyo E."/>
            <person name="Ruiz-Duenas F.J."/>
            <person name="Ferreira P."/>
            <person name="Floudas D."/>
            <person name="Hibbett D.S."/>
            <person name="Canessa P."/>
            <person name="Larrondo L.F."/>
            <person name="James T.Y."/>
            <person name="Seelenfreund D."/>
            <person name="Lobos S."/>
            <person name="Polanco R."/>
            <person name="Tello M."/>
            <person name="Honda Y."/>
            <person name="Watanabe T."/>
            <person name="Watanabe T."/>
            <person name="Ryu J.S."/>
            <person name="Kubicek C.P."/>
            <person name="Schmoll M."/>
            <person name="Gaskell J."/>
            <person name="Hammel K.E."/>
            <person name="St John F.J."/>
            <person name="Vanden Wymelenberg A."/>
            <person name="Sabat G."/>
            <person name="Splinter BonDurant S."/>
            <person name="Syed K."/>
            <person name="Yadav J.S."/>
            <person name="Doddapaneni H."/>
            <person name="Subramanian V."/>
            <person name="Lavin J.L."/>
            <person name="Oguiza J.A."/>
            <person name="Perez G."/>
            <person name="Pisabarro A.G."/>
            <person name="Ramirez L."/>
            <person name="Santoyo F."/>
            <person name="Master E."/>
            <person name="Coutinho P.M."/>
            <person name="Henrissat B."/>
            <person name="Lombard V."/>
            <person name="Magnuson J.K."/>
            <person name="Kuees U."/>
            <person name="Hori C."/>
            <person name="Igarashi K."/>
            <person name="Samejima M."/>
            <person name="Held B.W."/>
            <person name="Barry K.W."/>
            <person name="LaButti K.M."/>
            <person name="Lapidus A."/>
            <person name="Lindquist E.A."/>
            <person name="Lucas S.M."/>
            <person name="Riley R."/>
            <person name="Salamov A.A."/>
            <person name="Hoffmeister D."/>
            <person name="Schwenk D."/>
            <person name="Hadar Y."/>
            <person name="Yarden O."/>
            <person name="de Vries R.P."/>
            <person name="Wiebenga A."/>
            <person name="Stenlid J."/>
            <person name="Eastwood D."/>
            <person name="Grigoriev I.V."/>
            <person name="Berka R.M."/>
            <person name="Blanchette R.A."/>
            <person name="Kersten P."/>
            <person name="Martinez A.T."/>
            <person name="Vicuna R."/>
            <person name="Cullen D."/>
        </authorList>
    </citation>
    <scope>NUCLEOTIDE SEQUENCE [LARGE SCALE GENOMIC DNA]</scope>
    <source>
        <strain evidence="6 7">B</strain>
    </source>
</reference>
<evidence type="ECO:0000256" key="2">
    <source>
        <dbReference type="ARBA" id="ARBA00023253"/>
    </source>
</evidence>
<keyword evidence="7" id="KW-1185">Reference proteome</keyword>
<dbReference type="GO" id="GO:0016740">
    <property type="term" value="F:transferase activity"/>
    <property type="evidence" value="ECO:0007669"/>
    <property type="project" value="UniProtKB-KW"/>
</dbReference>
<dbReference type="InterPro" id="IPR019378">
    <property type="entry name" value="GDP-Fuc_O-FucTrfase"/>
</dbReference>
<dbReference type="AlphaFoldDB" id="M2RLV7"/>
<evidence type="ECO:0000256" key="4">
    <source>
        <dbReference type="SAM" id="MobiDB-lite"/>
    </source>
</evidence>
<accession>M2RLV7</accession>
<protein>
    <recommendedName>
        <fullName evidence="8">O-fucosyltransferase family protein</fullName>
    </recommendedName>
</protein>
<dbReference type="PANTHER" id="PTHR36050:SF1">
    <property type="entry name" value="O-FUCOSYLTRANSFERASE 30"/>
    <property type="match status" value="1"/>
</dbReference>
<evidence type="ECO:0000256" key="3">
    <source>
        <dbReference type="ARBA" id="ARBA00023277"/>
    </source>
</evidence>
<dbReference type="HOGENOM" id="CLU_021646_2_0_1"/>
<dbReference type="STRING" id="914234.M2RLV7"/>
<sequence>MAMYTVNSRLSAPSPTVALEKGAYRMRAPPPPSRLRRRTRSSANPASARALGLLPHARERRLVLLLLLLVCATLACFGAAYYLFSTRCAAPGARDAPADAPRVVVDFRPYLGGSAERPAHRGEGRGAGLGGSVADPVAVRPAVMSLSVAPSRYAMSLSSSGSVPNVRDKSSSASEDAEERFLSYLPHSGFHNQRIAFENALVLARLLNRTLLVPPVRLGSRPLFYKPFDELSANLAANASKAGLEHCQDAVVTPAAKSEQAEEQEDELDTPVFPEECEGYFEYTNVPWDWLVDLSGIRANQRLVARWNFTDAWLEEQLDITANETYALRDLDRNDFGFQDFVPRAKPTARKYREYIYIPILAERPERLLQLGTLFGSARLHLRNRENAELRKRVRQAMAFANAPLLTAADTIRSALGGAYLAAHVRVGDGLFEENGAETVRRVWWKLLRALGHADGEILALERTLLADALDGADWDPDMRAPPKIAPDGPALRTPHPPLPPLPRPRGRRMQCPAPLHTSAALRALNTPLFLATDAHDPRTHPLLGPLVRTFPCAFFLRDFGRATAPLARLESGEDGVRLGPFLMPFLDAMVAGQAWAVVGTEGSTFSTFVEDVLWRTYHGWEIVQRG</sequence>
<dbReference type="OrthoDB" id="1882547at2759"/>
<evidence type="ECO:0000256" key="5">
    <source>
        <dbReference type="SAM" id="Phobius"/>
    </source>
</evidence>
<feature type="region of interest" description="Disordered" evidence="4">
    <location>
        <begin position="25"/>
        <end position="47"/>
    </location>
</feature>
<keyword evidence="3" id="KW-0119">Carbohydrate metabolism</keyword>
<feature type="region of interest" description="Disordered" evidence="4">
    <location>
        <begin position="480"/>
        <end position="506"/>
    </location>
</feature>
<keyword evidence="5" id="KW-0472">Membrane</keyword>
<keyword evidence="5" id="KW-0812">Transmembrane</keyword>
<dbReference type="PANTHER" id="PTHR36050">
    <property type="entry name" value="O-FUCOSYLTRANSFERASE 30"/>
    <property type="match status" value="1"/>
</dbReference>
<evidence type="ECO:0000256" key="1">
    <source>
        <dbReference type="ARBA" id="ARBA00022679"/>
    </source>
</evidence>
<name>M2RLV7_CERS8</name>
<organism evidence="6 7">
    <name type="scientific">Ceriporiopsis subvermispora (strain B)</name>
    <name type="common">White-rot fungus</name>
    <name type="synonym">Gelatoporia subvermispora</name>
    <dbReference type="NCBI Taxonomy" id="914234"/>
    <lineage>
        <taxon>Eukaryota</taxon>
        <taxon>Fungi</taxon>
        <taxon>Dikarya</taxon>
        <taxon>Basidiomycota</taxon>
        <taxon>Agaricomycotina</taxon>
        <taxon>Agaricomycetes</taxon>
        <taxon>Polyporales</taxon>
        <taxon>Gelatoporiaceae</taxon>
        <taxon>Gelatoporia</taxon>
    </lineage>
</organism>
<keyword evidence="5" id="KW-1133">Transmembrane helix</keyword>
<feature type="transmembrane region" description="Helical" evidence="5">
    <location>
        <begin position="62"/>
        <end position="84"/>
    </location>
</feature>
<evidence type="ECO:0000313" key="7">
    <source>
        <dbReference type="Proteomes" id="UP000016930"/>
    </source>
</evidence>
<proteinExistence type="predicted"/>
<evidence type="ECO:0008006" key="8">
    <source>
        <dbReference type="Google" id="ProtNLM"/>
    </source>
</evidence>
<dbReference type="Proteomes" id="UP000016930">
    <property type="component" value="Unassembled WGS sequence"/>
</dbReference>
<evidence type="ECO:0000313" key="6">
    <source>
        <dbReference type="EMBL" id="EMD39437.1"/>
    </source>
</evidence>
<dbReference type="EMBL" id="KB445793">
    <property type="protein sequence ID" value="EMD39437.1"/>
    <property type="molecule type" value="Genomic_DNA"/>
</dbReference>